<evidence type="ECO:0000256" key="3">
    <source>
        <dbReference type="ARBA" id="ARBA00005300"/>
    </source>
</evidence>
<comment type="caution">
    <text evidence="12">The sequence shown here is derived from an EMBL/GenBank/DDBJ whole genome shotgun (WGS) entry which is preliminary data.</text>
</comment>
<dbReference type="RefSeq" id="WP_177264926.1">
    <property type="nucleotide sequence ID" value="NZ_JACRWC010000063.1"/>
</dbReference>
<dbReference type="AlphaFoldDB" id="A0A923NFT1"/>
<dbReference type="InterPro" id="IPR022892">
    <property type="entry name" value="RNaseHI"/>
</dbReference>
<evidence type="ECO:0000256" key="6">
    <source>
        <dbReference type="ARBA" id="ARBA00022722"/>
    </source>
</evidence>
<keyword evidence="7" id="KW-0479">Metal-binding</keyword>
<protein>
    <recommendedName>
        <fullName evidence="5">ribonuclease H</fullName>
        <ecNumber evidence="5">3.1.26.4</ecNumber>
    </recommendedName>
</protein>
<dbReference type="GO" id="GO:0043137">
    <property type="term" value="P:DNA replication, removal of RNA primer"/>
    <property type="evidence" value="ECO:0007669"/>
    <property type="project" value="TreeGrafter"/>
</dbReference>
<evidence type="ECO:0000313" key="12">
    <source>
        <dbReference type="EMBL" id="MBC5999375.1"/>
    </source>
</evidence>
<dbReference type="GO" id="GO:0003676">
    <property type="term" value="F:nucleic acid binding"/>
    <property type="evidence" value="ECO:0007669"/>
    <property type="project" value="InterPro"/>
</dbReference>
<dbReference type="InterPro" id="IPR002156">
    <property type="entry name" value="RNaseH_domain"/>
</dbReference>
<dbReference type="EC" id="3.1.26.4" evidence="5"/>
<dbReference type="InterPro" id="IPR012337">
    <property type="entry name" value="RNaseH-like_sf"/>
</dbReference>
<evidence type="ECO:0000313" key="13">
    <source>
        <dbReference type="Proteomes" id="UP000644115"/>
    </source>
</evidence>
<dbReference type="SUPFAM" id="SSF53098">
    <property type="entry name" value="Ribonuclease H-like"/>
    <property type="match status" value="1"/>
</dbReference>
<reference evidence="12" key="1">
    <citation type="submission" date="2020-08" db="EMBL/GenBank/DDBJ databases">
        <authorList>
            <person name="Liu C."/>
            <person name="Sun Q."/>
        </authorList>
    </citation>
    <scope>NUCLEOTIDE SEQUENCE</scope>
    <source>
        <strain evidence="12">BX16</strain>
    </source>
</reference>
<dbReference type="PANTHER" id="PTHR10642:SF26">
    <property type="entry name" value="RIBONUCLEASE H1"/>
    <property type="match status" value="1"/>
</dbReference>
<evidence type="ECO:0000256" key="9">
    <source>
        <dbReference type="ARBA" id="ARBA00022801"/>
    </source>
</evidence>
<keyword evidence="6" id="KW-0540">Nuclease</keyword>
<dbReference type="PANTHER" id="PTHR10642">
    <property type="entry name" value="RIBONUCLEASE H1"/>
    <property type="match status" value="1"/>
</dbReference>
<accession>A0A923NFT1</accession>
<sequence length="183" mass="21164">MKEDRILRIYTDGGCAGNQSDENLGGWGAILEFGQAVKELYGSEKNTTNNRMEMTALLEALRAVKKENQEIHVFSDSSYLMDCFRKKWYVSWQKNGWKTAGKKPVENQDLWKALLPYIEIHRMTFYRVKGHVNLASPSTNTDKLYAKFVEWNGAQFSYEDFLYVTEKNNRADELANIGIDSIR</sequence>
<name>A0A923NFT1_9FIRM</name>
<dbReference type="CDD" id="cd09278">
    <property type="entry name" value="RNase_HI_prokaryote_like"/>
    <property type="match status" value="1"/>
</dbReference>
<evidence type="ECO:0000256" key="5">
    <source>
        <dbReference type="ARBA" id="ARBA00012180"/>
    </source>
</evidence>
<evidence type="ECO:0000256" key="4">
    <source>
        <dbReference type="ARBA" id="ARBA00011245"/>
    </source>
</evidence>
<dbReference type="Pfam" id="PF00075">
    <property type="entry name" value="RNase_H"/>
    <property type="match status" value="1"/>
</dbReference>
<evidence type="ECO:0000256" key="1">
    <source>
        <dbReference type="ARBA" id="ARBA00000077"/>
    </source>
</evidence>
<dbReference type="Proteomes" id="UP000644115">
    <property type="component" value="Unassembled WGS sequence"/>
</dbReference>
<gene>
    <name evidence="12" type="ORF">H8876_05120</name>
</gene>
<dbReference type="InterPro" id="IPR036397">
    <property type="entry name" value="RNaseH_sf"/>
</dbReference>
<dbReference type="Gene3D" id="3.30.420.10">
    <property type="entry name" value="Ribonuclease H-like superfamily/Ribonuclease H"/>
    <property type="match status" value="1"/>
</dbReference>
<dbReference type="PROSITE" id="PS50879">
    <property type="entry name" value="RNASE_H_1"/>
    <property type="match status" value="1"/>
</dbReference>
<feature type="domain" description="RNase H type-1" evidence="11">
    <location>
        <begin position="3"/>
        <end position="150"/>
    </location>
</feature>
<dbReference type="InterPro" id="IPR050092">
    <property type="entry name" value="RNase_H"/>
</dbReference>
<evidence type="ECO:0000256" key="2">
    <source>
        <dbReference type="ARBA" id="ARBA00001946"/>
    </source>
</evidence>
<keyword evidence="13" id="KW-1185">Reference proteome</keyword>
<keyword evidence="10" id="KW-0460">Magnesium</keyword>
<evidence type="ECO:0000256" key="7">
    <source>
        <dbReference type="ARBA" id="ARBA00022723"/>
    </source>
</evidence>
<organism evidence="12 13">
    <name type="scientific">Lentihominibacter faecis</name>
    <dbReference type="NCBI Taxonomy" id="2764712"/>
    <lineage>
        <taxon>Bacteria</taxon>
        <taxon>Bacillati</taxon>
        <taxon>Bacillota</taxon>
        <taxon>Clostridia</taxon>
        <taxon>Peptostreptococcales</taxon>
        <taxon>Anaerovoracaceae</taxon>
        <taxon>Lentihominibacter</taxon>
    </lineage>
</organism>
<keyword evidence="9" id="KW-0378">Hydrolase</keyword>
<comment type="similarity">
    <text evidence="3">Belongs to the RNase H family.</text>
</comment>
<evidence type="ECO:0000259" key="11">
    <source>
        <dbReference type="PROSITE" id="PS50879"/>
    </source>
</evidence>
<comment type="catalytic activity">
    <reaction evidence="1">
        <text>Endonucleolytic cleavage to 5'-phosphomonoester.</text>
        <dbReference type="EC" id="3.1.26.4"/>
    </reaction>
</comment>
<dbReference type="GO" id="GO:0046872">
    <property type="term" value="F:metal ion binding"/>
    <property type="evidence" value="ECO:0007669"/>
    <property type="project" value="UniProtKB-KW"/>
</dbReference>
<comment type="cofactor">
    <cofactor evidence="2">
        <name>Mg(2+)</name>
        <dbReference type="ChEBI" id="CHEBI:18420"/>
    </cofactor>
</comment>
<dbReference type="GO" id="GO:0004523">
    <property type="term" value="F:RNA-DNA hybrid ribonuclease activity"/>
    <property type="evidence" value="ECO:0007669"/>
    <property type="project" value="UniProtKB-EC"/>
</dbReference>
<dbReference type="EMBL" id="JACRWC010000063">
    <property type="protein sequence ID" value="MBC5999375.1"/>
    <property type="molecule type" value="Genomic_DNA"/>
</dbReference>
<proteinExistence type="inferred from homology"/>
<comment type="subunit">
    <text evidence="4">Monomer.</text>
</comment>
<evidence type="ECO:0000256" key="8">
    <source>
        <dbReference type="ARBA" id="ARBA00022759"/>
    </source>
</evidence>
<evidence type="ECO:0000256" key="10">
    <source>
        <dbReference type="ARBA" id="ARBA00022842"/>
    </source>
</evidence>
<keyword evidence="8" id="KW-0255">Endonuclease</keyword>